<evidence type="ECO:0000313" key="3">
    <source>
        <dbReference type="Proteomes" id="UP001224775"/>
    </source>
</evidence>
<proteinExistence type="predicted"/>
<dbReference type="Proteomes" id="UP001224775">
    <property type="component" value="Unassembled WGS sequence"/>
</dbReference>
<comment type="caution">
    <text evidence="2">The sequence shown here is derived from an EMBL/GenBank/DDBJ whole genome shotgun (WGS) entry which is preliminary data.</text>
</comment>
<gene>
    <name evidence="2" type="ORF">QTG54_016153</name>
</gene>
<evidence type="ECO:0000313" key="2">
    <source>
        <dbReference type="EMBL" id="KAK1733176.1"/>
    </source>
</evidence>
<reference evidence="2" key="1">
    <citation type="submission" date="2023-06" db="EMBL/GenBank/DDBJ databases">
        <title>Survivors Of The Sea: Transcriptome response of Skeletonema marinoi to long-term dormancy.</title>
        <authorList>
            <person name="Pinder M.I.M."/>
            <person name="Kourtchenko O."/>
            <person name="Robertson E.K."/>
            <person name="Larsson T."/>
            <person name="Maumus F."/>
            <person name="Osuna-Cruz C.M."/>
            <person name="Vancaester E."/>
            <person name="Stenow R."/>
            <person name="Vandepoele K."/>
            <person name="Ploug H."/>
            <person name="Bruchert V."/>
            <person name="Godhe A."/>
            <person name="Topel M."/>
        </authorList>
    </citation>
    <scope>NUCLEOTIDE SEQUENCE</scope>
    <source>
        <strain evidence="2">R05AC</strain>
    </source>
</reference>
<name>A0AAD8XSS5_9STRA</name>
<evidence type="ECO:0000256" key="1">
    <source>
        <dbReference type="SAM" id="MobiDB-lite"/>
    </source>
</evidence>
<sequence length="90" mass="10078">MTTNSKGNASAAANCVNVPTKTHDGGAKAAANDSEPAAKRPRQQQPVHKHQDPFLYYSDQETRMNECILLALKEDWQEEDIRKELGGYKY</sequence>
<organism evidence="2 3">
    <name type="scientific">Skeletonema marinoi</name>
    <dbReference type="NCBI Taxonomy" id="267567"/>
    <lineage>
        <taxon>Eukaryota</taxon>
        <taxon>Sar</taxon>
        <taxon>Stramenopiles</taxon>
        <taxon>Ochrophyta</taxon>
        <taxon>Bacillariophyta</taxon>
        <taxon>Coscinodiscophyceae</taxon>
        <taxon>Thalassiosirophycidae</taxon>
        <taxon>Thalassiosirales</taxon>
        <taxon>Skeletonemataceae</taxon>
        <taxon>Skeletonema</taxon>
        <taxon>Skeletonema marinoi-dohrnii complex</taxon>
    </lineage>
</organism>
<keyword evidence="3" id="KW-1185">Reference proteome</keyword>
<dbReference type="AlphaFoldDB" id="A0AAD8XSS5"/>
<feature type="region of interest" description="Disordered" evidence="1">
    <location>
        <begin position="1"/>
        <end position="54"/>
    </location>
</feature>
<protein>
    <submittedName>
        <fullName evidence="2">Uncharacterized protein</fullName>
    </submittedName>
</protein>
<dbReference type="EMBL" id="JATAAI010000053">
    <property type="protein sequence ID" value="KAK1733176.1"/>
    <property type="molecule type" value="Genomic_DNA"/>
</dbReference>
<accession>A0AAD8XSS5</accession>